<dbReference type="Gene3D" id="3.40.50.360">
    <property type="match status" value="1"/>
</dbReference>
<reference evidence="6 7" key="1">
    <citation type="submission" date="2020-07" db="EMBL/GenBank/DDBJ databases">
        <title>Sequencing the genomes of 1000 actinobacteria strains.</title>
        <authorList>
            <person name="Klenk H.-P."/>
        </authorList>
    </citation>
    <scope>NUCLEOTIDE SEQUENCE [LARGE SCALE GENOMIC DNA]</scope>
    <source>
        <strain evidence="6 7">DSM 24482</strain>
    </source>
</reference>
<dbReference type="Proteomes" id="UP000618382">
    <property type="component" value="Unassembled WGS sequence"/>
</dbReference>
<feature type="region of interest" description="Disordered" evidence="3">
    <location>
        <begin position="209"/>
        <end position="231"/>
    </location>
</feature>
<feature type="domain" description="Flavodoxin-like fold" evidence="4">
    <location>
        <begin position="19"/>
        <end position="199"/>
    </location>
</feature>
<dbReference type="PANTHER" id="PTHR10204:SF34">
    <property type="entry name" value="NAD(P)H DEHYDROGENASE [QUINONE] 1 ISOFORM 1"/>
    <property type="match status" value="1"/>
</dbReference>
<evidence type="ECO:0000256" key="2">
    <source>
        <dbReference type="ARBA" id="ARBA00023002"/>
    </source>
</evidence>
<organism evidence="6 7">
    <name type="scientific">Cellulomonas oligotrophica</name>
    <dbReference type="NCBI Taxonomy" id="931536"/>
    <lineage>
        <taxon>Bacteria</taxon>
        <taxon>Bacillati</taxon>
        <taxon>Actinomycetota</taxon>
        <taxon>Actinomycetes</taxon>
        <taxon>Micrococcales</taxon>
        <taxon>Cellulomonadaceae</taxon>
        <taxon>Cellulomonas</taxon>
    </lineage>
</organism>
<evidence type="ECO:0000313" key="7">
    <source>
        <dbReference type="Proteomes" id="UP000577956"/>
    </source>
</evidence>
<dbReference type="Proteomes" id="UP000577956">
    <property type="component" value="Unassembled WGS sequence"/>
</dbReference>
<protein>
    <submittedName>
        <fullName evidence="5">NAD(P)H dehydrogenase (Quinone)</fullName>
    </submittedName>
    <submittedName>
        <fullName evidence="6">Putative NADPH-quinone reductase</fullName>
    </submittedName>
</protein>
<dbReference type="RefSeq" id="WP_140459729.1">
    <property type="nucleotide sequence ID" value="NZ_BAABFI010000007.1"/>
</dbReference>
<gene>
    <name evidence="6" type="ORF">BKA21_002929</name>
    <name evidence="5" type="ORF">Col01nite_36910</name>
</gene>
<dbReference type="GO" id="GO:0005829">
    <property type="term" value="C:cytosol"/>
    <property type="evidence" value="ECO:0007669"/>
    <property type="project" value="TreeGrafter"/>
</dbReference>
<keyword evidence="2" id="KW-0560">Oxidoreductase</keyword>
<sequence>MPGTHPRTRPAAVDGEPLRVLVVVGHPLAGSLVHALAAAYVDAAAGAQVRVVDLAADPVPAHPASIDELRTARDGTTAHLGADVDRYVADLRWADHVVLLFPQWWGTYPAVLKAWIDRTFLSGAAFRYLPGRRWERLLRGRTARIVMTMDSPRWWNRLRYRNAAETSLRNAVLAYCGVRVTGVTRFAEVRHQDAATREAWLRTAARLGAQDARRRRTPRVEHEPSPRPAAV</sequence>
<comment type="caution">
    <text evidence="6">The sequence shown here is derived from an EMBL/GenBank/DDBJ whole genome shotgun (WGS) entry which is preliminary data.</text>
</comment>
<dbReference type="EMBL" id="BONN01000019">
    <property type="protein sequence ID" value="GIG34532.1"/>
    <property type="molecule type" value="Genomic_DNA"/>
</dbReference>
<dbReference type="EMBL" id="JACCBK010000001">
    <property type="protein sequence ID" value="NYD87380.1"/>
    <property type="molecule type" value="Genomic_DNA"/>
</dbReference>
<comment type="similarity">
    <text evidence="1">Belongs to the NAD(P)H dehydrogenase (quinone) family.</text>
</comment>
<dbReference type="InterPro" id="IPR051545">
    <property type="entry name" value="NAD(P)H_dehydrogenase_qn"/>
</dbReference>
<evidence type="ECO:0000313" key="8">
    <source>
        <dbReference type="Proteomes" id="UP000618382"/>
    </source>
</evidence>
<evidence type="ECO:0000313" key="6">
    <source>
        <dbReference type="EMBL" id="NYD87380.1"/>
    </source>
</evidence>
<reference evidence="5 8" key="2">
    <citation type="submission" date="2021-01" db="EMBL/GenBank/DDBJ databases">
        <title>Whole genome shotgun sequence of Cellulomonas oligotrophica NBRC 109435.</title>
        <authorList>
            <person name="Komaki H."/>
            <person name="Tamura T."/>
        </authorList>
    </citation>
    <scope>NUCLEOTIDE SEQUENCE [LARGE SCALE GENOMIC DNA]</scope>
    <source>
        <strain evidence="5 8">NBRC 109435</strain>
    </source>
</reference>
<proteinExistence type="inferred from homology"/>
<dbReference type="PANTHER" id="PTHR10204">
    <property type="entry name" value="NAD P H OXIDOREDUCTASE-RELATED"/>
    <property type="match status" value="1"/>
</dbReference>
<keyword evidence="8" id="KW-1185">Reference proteome</keyword>
<dbReference type="InterPro" id="IPR003680">
    <property type="entry name" value="Flavodoxin_fold"/>
</dbReference>
<evidence type="ECO:0000313" key="5">
    <source>
        <dbReference type="EMBL" id="GIG34532.1"/>
    </source>
</evidence>
<dbReference type="SUPFAM" id="SSF52218">
    <property type="entry name" value="Flavoproteins"/>
    <property type="match status" value="1"/>
</dbReference>
<evidence type="ECO:0000259" key="4">
    <source>
        <dbReference type="Pfam" id="PF02525"/>
    </source>
</evidence>
<evidence type="ECO:0000256" key="1">
    <source>
        <dbReference type="ARBA" id="ARBA00006252"/>
    </source>
</evidence>
<name>A0A7Y9K0K9_9CELL</name>
<evidence type="ECO:0000256" key="3">
    <source>
        <dbReference type="SAM" id="MobiDB-lite"/>
    </source>
</evidence>
<dbReference type="AlphaFoldDB" id="A0A7Y9K0K9"/>
<dbReference type="Pfam" id="PF02525">
    <property type="entry name" value="Flavodoxin_2"/>
    <property type="match status" value="1"/>
</dbReference>
<dbReference type="InterPro" id="IPR029039">
    <property type="entry name" value="Flavoprotein-like_sf"/>
</dbReference>
<dbReference type="GO" id="GO:0003955">
    <property type="term" value="F:NAD(P)H dehydrogenase (quinone) activity"/>
    <property type="evidence" value="ECO:0007669"/>
    <property type="project" value="TreeGrafter"/>
</dbReference>
<accession>A0A7Y9K0K9</accession>